<keyword evidence="6" id="KW-0472">Membrane</keyword>
<dbReference type="CDD" id="cd03593">
    <property type="entry name" value="CLECT_NK_receptors_like"/>
    <property type="match status" value="1"/>
</dbReference>
<dbReference type="GO" id="GO:0005886">
    <property type="term" value="C:plasma membrane"/>
    <property type="evidence" value="ECO:0007669"/>
    <property type="project" value="UniProtKB-SubCell"/>
</dbReference>
<dbReference type="PROSITE" id="PS50041">
    <property type="entry name" value="C_TYPE_LECTIN_2"/>
    <property type="match status" value="1"/>
</dbReference>
<keyword evidence="6" id="KW-1133">Transmembrane helix</keyword>
<dbReference type="SMART" id="SM00034">
    <property type="entry name" value="CLECT"/>
    <property type="match status" value="1"/>
</dbReference>
<dbReference type="Gene3D" id="3.10.100.10">
    <property type="entry name" value="Mannose-Binding Protein A, subunit A"/>
    <property type="match status" value="1"/>
</dbReference>
<dbReference type="PANTHER" id="PTHR45710">
    <property type="entry name" value="C-TYPE LECTIN DOMAIN-CONTAINING PROTEIN 180"/>
    <property type="match status" value="1"/>
</dbReference>
<dbReference type="OrthoDB" id="9013109at2759"/>
<dbReference type="InterPro" id="IPR016187">
    <property type="entry name" value="CTDL_fold"/>
</dbReference>
<organism evidence="8 9">
    <name type="scientific">Phrynocephalus forsythii</name>
    <dbReference type="NCBI Taxonomy" id="171643"/>
    <lineage>
        <taxon>Eukaryota</taxon>
        <taxon>Metazoa</taxon>
        <taxon>Chordata</taxon>
        <taxon>Craniata</taxon>
        <taxon>Vertebrata</taxon>
        <taxon>Euteleostomi</taxon>
        <taxon>Lepidosauria</taxon>
        <taxon>Squamata</taxon>
        <taxon>Bifurcata</taxon>
        <taxon>Unidentata</taxon>
        <taxon>Episquamata</taxon>
        <taxon>Toxicofera</taxon>
        <taxon>Iguania</taxon>
        <taxon>Acrodonta</taxon>
        <taxon>Agamidae</taxon>
        <taxon>Agaminae</taxon>
        <taxon>Phrynocephalus</taxon>
    </lineage>
</organism>
<proteinExistence type="predicted"/>
<evidence type="ECO:0000313" key="8">
    <source>
        <dbReference type="EMBL" id="KAJ7317281.1"/>
    </source>
</evidence>
<comment type="caution">
    <text evidence="8">The sequence shown here is derived from an EMBL/GenBank/DDBJ whole genome shotgun (WGS) entry which is preliminary data.</text>
</comment>
<sequence>MSGSENESTDPCLPLNSNRTEKGAGNGNTREINDTIKQACFTEFPSHWFHSCKKCKAPFSAVGSLICNVVFIITISVLSAVLISGKQRPPLAISLIPDLLFCHRLGFGNSDWIGYRGKCYYFAEAEGDWESSRKNCSAFNASLAIIDSQEEMDFLMRYKTPADHWIGLQRNEKTDPWRWINNTIFNNTFPIRGRGECAYMNHEGIASSSCGREEPWICSKPPASHQRGVAPVAKPSSASSRRESVKES</sequence>
<evidence type="ECO:0000256" key="2">
    <source>
        <dbReference type="ARBA" id="ARBA00004613"/>
    </source>
</evidence>
<evidence type="ECO:0000256" key="4">
    <source>
        <dbReference type="ARBA" id="ARBA00022734"/>
    </source>
</evidence>
<dbReference type="EMBL" id="JAPFRF010000011">
    <property type="protein sequence ID" value="KAJ7317281.1"/>
    <property type="molecule type" value="Genomic_DNA"/>
</dbReference>
<keyword evidence="3" id="KW-0964">Secreted</keyword>
<dbReference type="Proteomes" id="UP001142489">
    <property type="component" value="Unassembled WGS sequence"/>
</dbReference>
<dbReference type="InterPro" id="IPR016186">
    <property type="entry name" value="C-type_lectin-like/link_sf"/>
</dbReference>
<dbReference type="GO" id="GO:0005576">
    <property type="term" value="C:extracellular region"/>
    <property type="evidence" value="ECO:0007669"/>
    <property type="project" value="UniProtKB-SubCell"/>
</dbReference>
<keyword evidence="9" id="KW-1185">Reference proteome</keyword>
<feature type="transmembrane region" description="Helical" evidence="6">
    <location>
        <begin position="59"/>
        <end position="83"/>
    </location>
</feature>
<evidence type="ECO:0000256" key="1">
    <source>
        <dbReference type="ARBA" id="ARBA00004401"/>
    </source>
</evidence>
<evidence type="ECO:0000313" key="9">
    <source>
        <dbReference type="Proteomes" id="UP001142489"/>
    </source>
</evidence>
<dbReference type="AlphaFoldDB" id="A0A9Q1AX76"/>
<feature type="region of interest" description="Disordered" evidence="5">
    <location>
        <begin position="1"/>
        <end position="29"/>
    </location>
</feature>
<dbReference type="SUPFAM" id="SSF56436">
    <property type="entry name" value="C-type lectin-like"/>
    <property type="match status" value="1"/>
</dbReference>
<keyword evidence="6" id="KW-0812">Transmembrane</keyword>
<evidence type="ECO:0000256" key="5">
    <source>
        <dbReference type="SAM" id="MobiDB-lite"/>
    </source>
</evidence>
<feature type="region of interest" description="Disordered" evidence="5">
    <location>
        <begin position="220"/>
        <end position="248"/>
    </location>
</feature>
<evidence type="ECO:0000259" key="7">
    <source>
        <dbReference type="PROSITE" id="PS50041"/>
    </source>
</evidence>
<evidence type="ECO:0000256" key="3">
    <source>
        <dbReference type="ARBA" id="ARBA00022525"/>
    </source>
</evidence>
<name>A0A9Q1AX76_9SAUR</name>
<reference evidence="8" key="1">
    <citation type="journal article" date="2023" name="DNA Res.">
        <title>Chromosome-level genome assembly of Phrynocephalus forsythii using third-generation DNA sequencing and Hi-C analysis.</title>
        <authorList>
            <person name="Qi Y."/>
            <person name="Zhao W."/>
            <person name="Zhao Y."/>
            <person name="Niu C."/>
            <person name="Cao S."/>
            <person name="Zhang Y."/>
        </authorList>
    </citation>
    <scope>NUCLEOTIDE SEQUENCE</scope>
    <source>
        <tissue evidence="8">Muscle</tissue>
    </source>
</reference>
<comment type="subcellular location">
    <subcellularLocation>
        <location evidence="1">Cell membrane</location>
        <topology evidence="1">Single-pass type II membrane protein</topology>
    </subcellularLocation>
    <subcellularLocation>
        <location evidence="2">Secreted</location>
    </subcellularLocation>
</comment>
<feature type="compositionally biased region" description="Low complexity" evidence="5">
    <location>
        <begin position="229"/>
        <end position="239"/>
    </location>
</feature>
<protein>
    <recommendedName>
        <fullName evidence="7">C-type lectin domain-containing protein</fullName>
    </recommendedName>
</protein>
<feature type="domain" description="C-type lectin" evidence="7">
    <location>
        <begin position="115"/>
        <end position="219"/>
    </location>
</feature>
<dbReference type="PANTHER" id="PTHR45710:SF35">
    <property type="entry name" value="C-TYPE LECTIN DOMAIN FAMILY 2 MEMBER D"/>
    <property type="match status" value="1"/>
</dbReference>
<dbReference type="InterPro" id="IPR001304">
    <property type="entry name" value="C-type_lectin-like"/>
</dbReference>
<accession>A0A9Q1AX76</accession>
<dbReference type="GO" id="GO:0030246">
    <property type="term" value="F:carbohydrate binding"/>
    <property type="evidence" value="ECO:0007669"/>
    <property type="project" value="UniProtKB-KW"/>
</dbReference>
<dbReference type="Pfam" id="PF00059">
    <property type="entry name" value="Lectin_C"/>
    <property type="match status" value="1"/>
</dbReference>
<gene>
    <name evidence="8" type="ORF">JRQ81_003443</name>
</gene>
<dbReference type="InterPro" id="IPR033992">
    <property type="entry name" value="NKR-like_CTLD"/>
</dbReference>
<keyword evidence="4" id="KW-0430">Lectin</keyword>
<evidence type="ECO:0000256" key="6">
    <source>
        <dbReference type="SAM" id="Phobius"/>
    </source>
</evidence>
<dbReference type="InterPro" id="IPR050828">
    <property type="entry name" value="C-type_lectin/matrix_domain"/>
</dbReference>